<dbReference type="Proteomes" id="UP000235220">
    <property type="component" value="Chromosome 3"/>
</dbReference>
<dbReference type="PANTHER" id="PTHR35694">
    <property type="entry name" value="DENEDDYLASE"/>
    <property type="match status" value="1"/>
</dbReference>
<dbReference type="GeneID" id="109004405"/>
<sequence length="623" mass="69000">MPVLQSLSHLNPLVPVRPRTLFPKPLNFVTTLPLKTPGNALPVLSCSSPKSLPATEQEVLQAVVESDEKTLPCVRTYENNLARLTLVGSVDLEQALTAAAADGGEAAAEHIDSGVPAMVVETVFPGPSDKRSTVSTRLFLPARRVKEKAKKLRRSISKDMLESTTSRNILAMTFRQVVLQQIYNFELVVFSPGSERNMKDLENPREQVLESFSLTSSDERVISVLAEAFCISALQSNERHFLDNILGNTSSNFFRWFRKPRRVASKNSSVIIYKLFEDEIIENAKILLEKFNSTKSNLKPKETESKHYWWMPSGHVELENIGGPEFSAWTSECIPAYKLQIDADRLNTIDFKGWKNCEQSQWEVLLTHSQMVGLAETLDMYYEDVYSLPNKQLSCGVVASFANLSNKKRSSSFFKLLSFSLATGVFLVIISALGQLGLPYLRKGGTYRVEDGSLPSSEVDHALNMSLDATELEAFCVSIVKKMTDAYGWPGDILTETSIGAWTGELPPYLRMVSEADSIGEGISAAALEKIDAEMKISAQYIASYQVVLSIDGKIIGFQPLSRVAINHWAANPLAKELYGGKKLSPGFVEPGLKVHHPNELVVLELLVSVNPDACFALARPFR</sequence>
<gene>
    <name evidence="2" type="primary">LOC109004405</name>
</gene>
<protein>
    <submittedName>
        <fullName evidence="2">Uncharacterized protein LOC109004405 isoform X1</fullName>
    </submittedName>
</protein>
<dbReference type="PANTHER" id="PTHR35694:SF1">
    <property type="entry name" value="DENEDDYLASE"/>
    <property type="match status" value="1"/>
</dbReference>
<dbReference type="AlphaFoldDB" id="A0A2I4G3L2"/>
<dbReference type="KEGG" id="jre:109004405"/>
<dbReference type="OrthoDB" id="1894747at2759"/>
<accession>A0A2I4G3L2</accession>
<dbReference type="RefSeq" id="XP_018838483.2">
    <property type="nucleotide sequence ID" value="XM_018982938.2"/>
</dbReference>
<dbReference type="Gramene" id="Jr03_07920_p1">
    <property type="protein sequence ID" value="cds.Jr03_07920_p1"/>
    <property type="gene ID" value="Jr03_07920"/>
</dbReference>
<name>A0A2I4G3L2_JUGRE</name>
<organism evidence="1 2">
    <name type="scientific">Juglans regia</name>
    <name type="common">English walnut</name>
    <dbReference type="NCBI Taxonomy" id="51240"/>
    <lineage>
        <taxon>Eukaryota</taxon>
        <taxon>Viridiplantae</taxon>
        <taxon>Streptophyta</taxon>
        <taxon>Embryophyta</taxon>
        <taxon>Tracheophyta</taxon>
        <taxon>Spermatophyta</taxon>
        <taxon>Magnoliopsida</taxon>
        <taxon>eudicotyledons</taxon>
        <taxon>Gunneridae</taxon>
        <taxon>Pentapetalae</taxon>
        <taxon>rosids</taxon>
        <taxon>fabids</taxon>
        <taxon>Fagales</taxon>
        <taxon>Juglandaceae</taxon>
        <taxon>Juglans</taxon>
    </lineage>
</organism>
<keyword evidence="1" id="KW-1185">Reference proteome</keyword>
<dbReference type="FunCoup" id="A0A2I4G3L2">
    <property type="interactions" value="1415"/>
</dbReference>
<dbReference type="STRING" id="51240.A0A2I4G3L2"/>
<reference evidence="2" key="1">
    <citation type="submission" date="2025-08" db="UniProtKB">
        <authorList>
            <consortium name="RefSeq"/>
        </authorList>
    </citation>
    <scope>IDENTIFICATION</scope>
    <source>
        <tissue evidence="2">Leaves</tissue>
    </source>
</reference>
<evidence type="ECO:0000313" key="2">
    <source>
        <dbReference type="RefSeq" id="XP_018838483.2"/>
    </source>
</evidence>
<proteinExistence type="predicted"/>
<evidence type="ECO:0000313" key="1">
    <source>
        <dbReference type="Proteomes" id="UP000235220"/>
    </source>
</evidence>